<evidence type="ECO:0000313" key="2">
    <source>
        <dbReference type="Proteomes" id="UP000193689"/>
    </source>
</evidence>
<accession>A0A1Y2E0F7</accession>
<comment type="caution">
    <text evidence="1">The sequence shown here is derived from an EMBL/GenBank/DDBJ whole genome shotgun (WGS) entry which is preliminary data.</text>
</comment>
<protein>
    <submittedName>
        <fullName evidence="1">Uncharacterized protein</fullName>
    </submittedName>
</protein>
<dbReference type="EMBL" id="MCFJ01000006">
    <property type="protein sequence ID" value="ORY65022.1"/>
    <property type="molecule type" value="Genomic_DNA"/>
</dbReference>
<keyword evidence="2" id="KW-1185">Reference proteome</keyword>
<proteinExistence type="predicted"/>
<reference evidence="1 2" key="1">
    <citation type="submission" date="2016-07" db="EMBL/GenBank/DDBJ databases">
        <title>Pervasive Adenine N6-methylation of Active Genes in Fungi.</title>
        <authorList>
            <consortium name="DOE Joint Genome Institute"/>
            <person name="Mondo S.J."/>
            <person name="Dannebaum R.O."/>
            <person name="Kuo R.C."/>
            <person name="Labutti K."/>
            <person name="Haridas S."/>
            <person name="Kuo A."/>
            <person name="Salamov A."/>
            <person name="Ahrendt S.R."/>
            <person name="Lipzen A."/>
            <person name="Sullivan W."/>
            <person name="Andreopoulos W.B."/>
            <person name="Clum A."/>
            <person name="Lindquist E."/>
            <person name="Daum C."/>
            <person name="Ramamoorthy G.K."/>
            <person name="Gryganskyi A."/>
            <person name="Culley D."/>
            <person name="Magnuson J.K."/>
            <person name="James T.Y."/>
            <person name="O'Malley M.A."/>
            <person name="Stajich J.E."/>
            <person name="Spatafora J.W."/>
            <person name="Visel A."/>
            <person name="Grigoriev I.V."/>
        </authorList>
    </citation>
    <scope>NUCLEOTIDE SEQUENCE [LARGE SCALE GENOMIC DNA]</scope>
    <source>
        <strain evidence="1 2">CBS 129021</strain>
    </source>
</reference>
<evidence type="ECO:0000313" key="1">
    <source>
        <dbReference type="EMBL" id="ORY65022.1"/>
    </source>
</evidence>
<organism evidence="1 2">
    <name type="scientific">Pseudomassariella vexata</name>
    <dbReference type="NCBI Taxonomy" id="1141098"/>
    <lineage>
        <taxon>Eukaryota</taxon>
        <taxon>Fungi</taxon>
        <taxon>Dikarya</taxon>
        <taxon>Ascomycota</taxon>
        <taxon>Pezizomycotina</taxon>
        <taxon>Sordariomycetes</taxon>
        <taxon>Xylariomycetidae</taxon>
        <taxon>Amphisphaeriales</taxon>
        <taxon>Pseudomassariaceae</taxon>
        <taxon>Pseudomassariella</taxon>
    </lineage>
</organism>
<name>A0A1Y2E0F7_9PEZI</name>
<dbReference type="GeneID" id="63770203"/>
<dbReference type="InParanoid" id="A0A1Y2E0F7"/>
<dbReference type="AlphaFoldDB" id="A0A1Y2E0F7"/>
<dbReference type="Proteomes" id="UP000193689">
    <property type="component" value="Unassembled WGS sequence"/>
</dbReference>
<gene>
    <name evidence="1" type="ORF">BCR38DRAFT_189501</name>
</gene>
<sequence>MISCHGALKASHMLTMRLPIKFLPLQYSLNFSFRPRWWRSLMMVSWGPCYCRSVQAIVQIKLHLRTGAHNKQHHKQQADELTKCRFAKIPFSSLGAWGLSSSKCSAQAPLKRSGYIHMVSSKPKTKTAWSDAHVFDCSRFTYTPEREEEV</sequence>
<dbReference type="RefSeq" id="XP_040716174.1">
    <property type="nucleotide sequence ID" value="XM_040853991.1"/>
</dbReference>